<comment type="caution">
    <text evidence="1">The sequence shown here is derived from an EMBL/GenBank/DDBJ whole genome shotgun (WGS) entry which is preliminary data.</text>
</comment>
<dbReference type="HOGENOM" id="CLU_1368840_0_0_5"/>
<dbReference type="Proteomes" id="UP000003635">
    <property type="component" value="Unassembled WGS sequence"/>
</dbReference>
<name>Q2CIX8_OCEGH</name>
<dbReference type="EMBL" id="AAOT01000003">
    <property type="protein sequence ID" value="EAR52461.1"/>
    <property type="molecule type" value="Genomic_DNA"/>
</dbReference>
<proteinExistence type="predicted"/>
<sequence>MSLLPPSLRPPLASALAGATLAVAGLASFGFTTFARADGPAAVAAPDCVGDVGAVPACAVAVLDEPAAEGALKSEMDPVVATPVQVPETVTTVTTAPVLVAPVIVEPVVVAPARTLVFTSLRPKLRPERFERMPQELTTRAAADWLFDQLERQAAATAPRGHGHAHRVPRHEADMIARMRELEALIARPVGVTLRSTGGG</sequence>
<reference evidence="1 2" key="1">
    <citation type="journal article" date="2010" name="J. Bacteriol.">
        <title>Genome sequences of Oceanicola granulosus HTCC2516(T) and Oceanicola batsensis HTCC2597(TDelta).</title>
        <authorList>
            <person name="Thrash J.C."/>
            <person name="Cho J.C."/>
            <person name="Vergin K.L."/>
            <person name="Giovannoni S.J."/>
        </authorList>
    </citation>
    <scope>NUCLEOTIDE SEQUENCE [LARGE SCALE GENOMIC DNA]</scope>
    <source>
        <strain evidence="2">ATCC BAA-861 / DSM 15982 / KCTC 12143 / HTCC2516</strain>
    </source>
</reference>
<evidence type="ECO:0000313" key="2">
    <source>
        <dbReference type="Proteomes" id="UP000003635"/>
    </source>
</evidence>
<gene>
    <name evidence="1" type="ORF">OG2516_05118</name>
</gene>
<protein>
    <submittedName>
        <fullName evidence="1">Uncharacterized protein</fullName>
    </submittedName>
</protein>
<dbReference type="STRING" id="314256.OG2516_05118"/>
<organism evidence="1 2">
    <name type="scientific">Oceanicola granulosus (strain ATCC BAA-861 / DSM 15982 / KCTC 12143 / HTCC2516)</name>
    <dbReference type="NCBI Taxonomy" id="314256"/>
    <lineage>
        <taxon>Bacteria</taxon>
        <taxon>Pseudomonadati</taxon>
        <taxon>Pseudomonadota</taxon>
        <taxon>Alphaproteobacteria</taxon>
        <taxon>Rhodobacterales</taxon>
        <taxon>Roseobacteraceae</taxon>
        <taxon>Oceanicola</taxon>
    </lineage>
</organism>
<dbReference type="AlphaFoldDB" id="Q2CIX8"/>
<feature type="non-terminal residue" evidence="1">
    <location>
        <position position="200"/>
    </location>
</feature>
<dbReference type="RefSeq" id="WP_007254551.1">
    <property type="nucleotide sequence ID" value="NZ_CH724107.1"/>
</dbReference>
<keyword evidence="2" id="KW-1185">Reference proteome</keyword>
<accession>Q2CIX8</accession>
<evidence type="ECO:0000313" key="1">
    <source>
        <dbReference type="EMBL" id="EAR52461.1"/>
    </source>
</evidence>